<evidence type="ECO:0000313" key="3">
    <source>
        <dbReference type="Proteomes" id="UP001219525"/>
    </source>
</evidence>
<dbReference type="AlphaFoldDB" id="A0AAD6Y1W6"/>
<name>A0AAD6Y1W6_9AGAR</name>
<sequence length="84" mass="9045">MRTLTATHAISITRRTRPSAAPKTDTPPASCNLNRGPQCCHCGWRGEHSSTCPFTACADHTGPAVQLQLSERFKLHPSSDDLSG</sequence>
<gene>
    <name evidence="2" type="ORF">GGX14DRAFT_575738</name>
</gene>
<reference evidence="2" key="1">
    <citation type="submission" date="2023-03" db="EMBL/GenBank/DDBJ databases">
        <title>Massive genome expansion in bonnet fungi (Mycena s.s.) driven by repeated elements and novel gene families across ecological guilds.</title>
        <authorList>
            <consortium name="Lawrence Berkeley National Laboratory"/>
            <person name="Harder C.B."/>
            <person name="Miyauchi S."/>
            <person name="Viragh M."/>
            <person name="Kuo A."/>
            <person name="Thoen E."/>
            <person name="Andreopoulos B."/>
            <person name="Lu D."/>
            <person name="Skrede I."/>
            <person name="Drula E."/>
            <person name="Henrissat B."/>
            <person name="Morin E."/>
            <person name="Kohler A."/>
            <person name="Barry K."/>
            <person name="LaButti K."/>
            <person name="Morin E."/>
            <person name="Salamov A."/>
            <person name="Lipzen A."/>
            <person name="Mereny Z."/>
            <person name="Hegedus B."/>
            <person name="Baldrian P."/>
            <person name="Stursova M."/>
            <person name="Weitz H."/>
            <person name="Taylor A."/>
            <person name="Grigoriev I.V."/>
            <person name="Nagy L.G."/>
            <person name="Martin F."/>
            <person name="Kauserud H."/>
        </authorList>
    </citation>
    <scope>NUCLEOTIDE SEQUENCE</scope>
    <source>
        <strain evidence="2">9144</strain>
    </source>
</reference>
<dbReference type="Proteomes" id="UP001219525">
    <property type="component" value="Unassembled WGS sequence"/>
</dbReference>
<proteinExistence type="predicted"/>
<protein>
    <submittedName>
        <fullName evidence="2">Uncharacterized protein</fullName>
    </submittedName>
</protein>
<feature type="region of interest" description="Disordered" evidence="1">
    <location>
        <begin position="1"/>
        <end position="29"/>
    </location>
</feature>
<feature type="compositionally biased region" description="Polar residues" evidence="1">
    <location>
        <begin position="1"/>
        <end position="10"/>
    </location>
</feature>
<accession>A0AAD6Y1W6</accession>
<evidence type="ECO:0000313" key="2">
    <source>
        <dbReference type="EMBL" id="KAJ7195210.1"/>
    </source>
</evidence>
<keyword evidence="3" id="KW-1185">Reference proteome</keyword>
<dbReference type="EMBL" id="JARJCW010000092">
    <property type="protein sequence ID" value="KAJ7195210.1"/>
    <property type="molecule type" value="Genomic_DNA"/>
</dbReference>
<comment type="caution">
    <text evidence="2">The sequence shown here is derived from an EMBL/GenBank/DDBJ whole genome shotgun (WGS) entry which is preliminary data.</text>
</comment>
<organism evidence="2 3">
    <name type="scientific">Mycena pura</name>
    <dbReference type="NCBI Taxonomy" id="153505"/>
    <lineage>
        <taxon>Eukaryota</taxon>
        <taxon>Fungi</taxon>
        <taxon>Dikarya</taxon>
        <taxon>Basidiomycota</taxon>
        <taxon>Agaricomycotina</taxon>
        <taxon>Agaricomycetes</taxon>
        <taxon>Agaricomycetidae</taxon>
        <taxon>Agaricales</taxon>
        <taxon>Marasmiineae</taxon>
        <taxon>Mycenaceae</taxon>
        <taxon>Mycena</taxon>
    </lineage>
</organism>
<evidence type="ECO:0000256" key="1">
    <source>
        <dbReference type="SAM" id="MobiDB-lite"/>
    </source>
</evidence>